<keyword evidence="3" id="KW-1185">Reference proteome</keyword>
<sequence length="131" mass="14784">MLHRGAMEVLGKTFQDIRGNNKTMGEVTFILSGDFRQTLPVILRRTRSDEVSWNKVLKFSFNTNVPASLHGDQCAKQFPTCLFQLGNGKVPFDGNDDISLSQYAIMMNSPAQLKNSVLPDLSNNYNSRKWL</sequence>
<dbReference type="GO" id="GO:0006281">
    <property type="term" value="P:DNA repair"/>
    <property type="evidence" value="ECO:0007669"/>
    <property type="project" value="UniProtKB-KW"/>
</dbReference>
<dbReference type="Proteomes" id="UP000515154">
    <property type="component" value="Linkage group LG13"/>
</dbReference>
<dbReference type="PANTHER" id="PTHR10492">
    <property type="match status" value="1"/>
</dbReference>
<dbReference type="AlphaFoldDB" id="A0A6P7SZL2"/>
<keyword evidence="1" id="KW-0067">ATP-binding</keyword>
<dbReference type="KEGG" id="osn:115218255"/>
<keyword evidence="1" id="KW-0347">Helicase</keyword>
<dbReference type="RefSeq" id="XP_029643863.1">
    <property type="nucleotide sequence ID" value="XM_029788003.1"/>
</dbReference>
<reference evidence="4" key="1">
    <citation type="submission" date="2025-08" db="UniProtKB">
        <authorList>
            <consortium name="RefSeq"/>
        </authorList>
    </citation>
    <scope>IDENTIFICATION</scope>
</reference>
<dbReference type="Pfam" id="PF05970">
    <property type="entry name" value="PIF1"/>
    <property type="match status" value="1"/>
</dbReference>
<keyword evidence="1" id="KW-0234">DNA repair</keyword>
<name>A0A6P7SZL2_9MOLL</name>
<keyword evidence="1" id="KW-0547">Nucleotide-binding</keyword>
<comment type="similarity">
    <text evidence="1">Belongs to the helicase family.</text>
</comment>
<evidence type="ECO:0000259" key="2">
    <source>
        <dbReference type="Pfam" id="PF05970"/>
    </source>
</evidence>
<evidence type="ECO:0000256" key="1">
    <source>
        <dbReference type="RuleBase" id="RU363044"/>
    </source>
</evidence>
<dbReference type="GO" id="GO:0043139">
    <property type="term" value="F:5'-3' DNA helicase activity"/>
    <property type="evidence" value="ECO:0007669"/>
    <property type="project" value="UniProtKB-EC"/>
</dbReference>
<dbReference type="GO" id="GO:0005524">
    <property type="term" value="F:ATP binding"/>
    <property type="evidence" value="ECO:0007669"/>
    <property type="project" value="UniProtKB-KW"/>
</dbReference>
<comment type="cofactor">
    <cofactor evidence="1">
        <name>Mg(2+)</name>
        <dbReference type="ChEBI" id="CHEBI:18420"/>
    </cofactor>
</comment>
<keyword evidence="1" id="KW-0227">DNA damage</keyword>
<evidence type="ECO:0000313" key="4">
    <source>
        <dbReference type="RefSeq" id="XP_029643863.1"/>
    </source>
</evidence>
<keyword evidence="1" id="KW-0233">DNA recombination</keyword>
<organism evidence="3 4">
    <name type="scientific">Octopus sinensis</name>
    <name type="common">East Asian common octopus</name>
    <dbReference type="NCBI Taxonomy" id="2607531"/>
    <lineage>
        <taxon>Eukaryota</taxon>
        <taxon>Metazoa</taxon>
        <taxon>Spiralia</taxon>
        <taxon>Lophotrochozoa</taxon>
        <taxon>Mollusca</taxon>
        <taxon>Cephalopoda</taxon>
        <taxon>Coleoidea</taxon>
        <taxon>Octopodiformes</taxon>
        <taxon>Octopoda</taxon>
        <taxon>Incirrata</taxon>
        <taxon>Octopodidae</taxon>
        <taxon>Octopus</taxon>
    </lineage>
</organism>
<protein>
    <recommendedName>
        <fullName evidence="1">ATP-dependent DNA helicase</fullName>
        <ecNumber evidence="1">5.6.2.3</ecNumber>
    </recommendedName>
</protein>
<evidence type="ECO:0000313" key="3">
    <source>
        <dbReference type="Proteomes" id="UP000515154"/>
    </source>
</evidence>
<gene>
    <name evidence="4" type="primary">LOC115218255</name>
</gene>
<dbReference type="GO" id="GO:0006310">
    <property type="term" value="P:DNA recombination"/>
    <property type="evidence" value="ECO:0007669"/>
    <property type="project" value="UniProtKB-KW"/>
</dbReference>
<dbReference type="GO" id="GO:0000723">
    <property type="term" value="P:telomere maintenance"/>
    <property type="evidence" value="ECO:0007669"/>
    <property type="project" value="InterPro"/>
</dbReference>
<keyword evidence="1" id="KW-0378">Hydrolase</keyword>
<accession>A0A6P7SZL2</accession>
<proteinExistence type="inferred from homology"/>
<dbReference type="GO" id="GO:0016787">
    <property type="term" value="F:hydrolase activity"/>
    <property type="evidence" value="ECO:0007669"/>
    <property type="project" value="UniProtKB-KW"/>
</dbReference>
<dbReference type="InterPro" id="IPR010285">
    <property type="entry name" value="DNA_helicase_pif1-like_DEAD"/>
</dbReference>
<feature type="domain" description="DNA helicase Pif1-like DEAD-box helicase" evidence="2">
    <location>
        <begin position="1"/>
        <end position="91"/>
    </location>
</feature>
<dbReference type="EC" id="5.6.2.3" evidence="1"/>
<comment type="catalytic activity">
    <reaction evidence="1">
        <text>ATP + H2O = ADP + phosphate + H(+)</text>
        <dbReference type="Rhea" id="RHEA:13065"/>
        <dbReference type="ChEBI" id="CHEBI:15377"/>
        <dbReference type="ChEBI" id="CHEBI:15378"/>
        <dbReference type="ChEBI" id="CHEBI:30616"/>
        <dbReference type="ChEBI" id="CHEBI:43474"/>
        <dbReference type="ChEBI" id="CHEBI:456216"/>
        <dbReference type="EC" id="5.6.2.3"/>
    </reaction>
</comment>